<dbReference type="GO" id="GO:0005576">
    <property type="term" value="C:extracellular region"/>
    <property type="evidence" value="ECO:0007669"/>
    <property type="project" value="UniProtKB-SubCell"/>
</dbReference>
<dbReference type="InterPro" id="IPR033121">
    <property type="entry name" value="PEPTIDASE_A1"/>
</dbReference>
<dbReference type="InterPro" id="IPR021109">
    <property type="entry name" value="Peptidase_aspartic_dom_sf"/>
</dbReference>
<dbReference type="OMA" id="VDCDNNY"/>
<reference evidence="6 7" key="1">
    <citation type="journal article" date="2021" name="Nat. Plants">
        <title>The Taxus genome provides insights into paclitaxel biosynthesis.</title>
        <authorList>
            <person name="Xiong X."/>
            <person name="Gou J."/>
            <person name="Liao Q."/>
            <person name="Li Y."/>
            <person name="Zhou Q."/>
            <person name="Bi G."/>
            <person name="Li C."/>
            <person name="Du R."/>
            <person name="Wang X."/>
            <person name="Sun T."/>
            <person name="Guo L."/>
            <person name="Liang H."/>
            <person name="Lu P."/>
            <person name="Wu Y."/>
            <person name="Zhang Z."/>
            <person name="Ro D.K."/>
            <person name="Shang Y."/>
            <person name="Huang S."/>
            <person name="Yan J."/>
        </authorList>
    </citation>
    <scope>NUCLEOTIDE SEQUENCE [LARGE SCALE GENOMIC DNA]</scope>
    <source>
        <strain evidence="6">Ta-2019</strain>
    </source>
</reference>
<evidence type="ECO:0000313" key="6">
    <source>
        <dbReference type="EMBL" id="KAH9306545.1"/>
    </source>
</evidence>
<evidence type="ECO:0000256" key="3">
    <source>
        <dbReference type="ARBA" id="ARBA00022525"/>
    </source>
</evidence>
<dbReference type="GO" id="GO:0004190">
    <property type="term" value="F:aspartic-type endopeptidase activity"/>
    <property type="evidence" value="ECO:0007669"/>
    <property type="project" value="InterPro"/>
</dbReference>
<organism evidence="6 7">
    <name type="scientific">Taxus chinensis</name>
    <name type="common">Chinese yew</name>
    <name type="synonym">Taxus wallichiana var. chinensis</name>
    <dbReference type="NCBI Taxonomy" id="29808"/>
    <lineage>
        <taxon>Eukaryota</taxon>
        <taxon>Viridiplantae</taxon>
        <taxon>Streptophyta</taxon>
        <taxon>Embryophyta</taxon>
        <taxon>Tracheophyta</taxon>
        <taxon>Spermatophyta</taxon>
        <taxon>Pinopsida</taxon>
        <taxon>Pinidae</taxon>
        <taxon>Conifers II</taxon>
        <taxon>Cupressales</taxon>
        <taxon>Taxaceae</taxon>
        <taxon>Taxus</taxon>
    </lineage>
</organism>
<proteinExistence type="inferred from homology"/>
<dbReference type="Pfam" id="PF14541">
    <property type="entry name" value="TAXi_C"/>
    <property type="match status" value="1"/>
</dbReference>
<gene>
    <name evidence="6" type="ORF">KI387_010949</name>
</gene>
<dbReference type="InterPro" id="IPR001461">
    <property type="entry name" value="Aspartic_peptidase_A1"/>
</dbReference>
<comment type="caution">
    <text evidence="6">The sequence shown here is derived from an EMBL/GenBank/DDBJ whole genome shotgun (WGS) entry which is preliminary data.</text>
</comment>
<dbReference type="EMBL" id="JAHRHJ020000008">
    <property type="protein sequence ID" value="KAH9306545.1"/>
    <property type="molecule type" value="Genomic_DNA"/>
</dbReference>
<feature type="non-terminal residue" evidence="6">
    <location>
        <position position="1"/>
    </location>
</feature>
<dbReference type="FunFam" id="2.40.70.10:FF:000041">
    <property type="entry name" value="Basic 7S globulin"/>
    <property type="match status" value="1"/>
</dbReference>
<feature type="domain" description="Peptidase A1" evidence="5">
    <location>
        <begin position="1"/>
        <end position="346"/>
    </location>
</feature>
<comment type="subcellular location">
    <subcellularLocation>
        <location evidence="1">Secreted</location>
        <location evidence="1">Extracellular space</location>
    </subcellularLocation>
</comment>
<dbReference type="GO" id="GO:0006508">
    <property type="term" value="P:proteolysis"/>
    <property type="evidence" value="ECO:0007669"/>
    <property type="project" value="InterPro"/>
</dbReference>
<keyword evidence="3" id="KW-0964">Secreted</keyword>
<evidence type="ECO:0000256" key="1">
    <source>
        <dbReference type="ARBA" id="ARBA00004239"/>
    </source>
</evidence>
<accession>A0AA38KWH9</accession>
<dbReference type="PANTHER" id="PTHR47965:SF22">
    <property type="entry name" value="EUKARYOTIC ASPARTYL PROTEASE FAMILY PROTEIN"/>
    <property type="match status" value="1"/>
</dbReference>
<evidence type="ECO:0000256" key="4">
    <source>
        <dbReference type="ARBA" id="ARBA00022729"/>
    </source>
</evidence>
<dbReference type="Gene3D" id="2.40.70.10">
    <property type="entry name" value="Acid Proteases"/>
    <property type="match status" value="2"/>
</dbReference>
<protein>
    <recommendedName>
        <fullName evidence="5">Peptidase A1 domain-containing protein</fullName>
    </recommendedName>
</protein>
<dbReference type="Pfam" id="PF14543">
    <property type="entry name" value="TAXi_N"/>
    <property type="match status" value="1"/>
</dbReference>
<dbReference type="Proteomes" id="UP000824469">
    <property type="component" value="Unassembled WGS sequence"/>
</dbReference>
<evidence type="ECO:0000313" key="7">
    <source>
        <dbReference type="Proteomes" id="UP000824469"/>
    </source>
</evidence>
<sequence length="365" mass="37986">ISPETFCGCNAVTESYSSSTFRPARCGSAVCSAAESIGCGQCFAPPEPGCNNNTCGVSPENTVTRTATSSDIGQDVVALSSTDGKNPGPKATAPLFTFSCAPAFLLEGLAQGVAGMAGLSRGRVALPTQLSAAFSFNRKFALCLPSASAPGVVFFGNGPYVLLPGKDVSQGLTYTPLVKNSDLPNQYFINVNAIQVGEKNIALDSTKLKIDSEGNGGTKLSTVAPYTTVATSVYTVIRDAFVKEAEARNISRVAGVKPFDACFDASTVSSTRVGPGVPTIGLVLHNTNTIWRIMGSNSMVFLSDGVLCLGFVDGGEDPKTTIVIGGHQIQDNLLQFDLATSRFGFSSTLLGRQTTCSNFNFTSTA</sequence>
<dbReference type="InterPro" id="IPR032799">
    <property type="entry name" value="TAXi_C"/>
</dbReference>
<dbReference type="CDD" id="cd05489">
    <property type="entry name" value="xylanase_inhibitor_I_like"/>
    <property type="match status" value="1"/>
</dbReference>
<comment type="similarity">
    <text evidence="2">Belongs to the peptidase A1 family.</text>
</comment>
<keyword evidence="4" id="KW-0732">Signal</keyword>
<dbReference type="PROSITE" id="PS51767">
    <property type="entry name" value="PEPTIDASE_A1"/>
    <property type="match status" value="1"/>
</dbReference>
<dbReference type="SUPFAM" id="SSF50630">
    <property type="entry name" value="Acid proteases"/>
    <property type="match status" value="1"/>
</dbReference>
<evidence type="ECO:0000259" key="5">
    <source>
        <dbReference type="PROSITE" id="PS51767"/>
    </source>
</evidence>
<evidence type="ECO:0000256" key="2">
    <source>
        <dbReference type="ARBA" id="ARBA00007447"/>
    </source>
</evidence>
<dbReference type="AlphaFoldDB" id="A0AA38KWH9"/>
<dbReference type="PANTHER" id="PTHR47965">
    <property type="entry name" value="ASPARTYL PROTEASE-RELATED"/>
    <property type="match status" value="1"/>
</dbReference>
<dbReference type="InterPro" id="IPR032861">
    <property type="entry name" value="TAXi_N"/>
</dbReference>
<keyword evidence="7" id="KW-1185">Reference proteome</keyword>
<name>A0AA38KWH9_TAXCH</name>
<dbReference type="InterPro" id="IPR033868">
    <property type="entry name" value="Xylanase_inhibitor_I-like"/>
</dbReference>